<keyword evidence="2" id="KW-1185">Reference proteome</keyword>
<name>I3E8G5_BACMM</name>
<dbReference type="HOGENOM" id="CLU_198215_0_0_9"/>
<accession>I3E8G5</accession>
<reference evidence="1 2" key="1">
    <citation type="journal article" date="2015" name="BMC Genomics">
        <title>Transcriptome analysis of thermophilic methylotrophic Bacillus methanolicus MGA3 using RNA-sequencing provides detailed insights into its previously uncharted transcriptional landscape.</title>
        <authorList>
            <person name="Irla M."/>
            <person name="Neshat A."/>
            <person name="Brautaset T."/>
            <person name="Ruckert C."/>
            <person name="Kalinowski J."/>
            <person name="Wendisch V.F."/>
        </authorList>
    </citation>
    <scope>NUCLEOTIDE SEQUENCE [LARGE SCALE GENOMIC DNA]</scope>
    <source>
        <strain evidence="2">MGA3 / ATCC 53907</strain>
    </source>
</reference>
<dbReference type="STRING" id="796606.BMMGA3_08255"/>
<organism evidence="1 2">
    <name type="scientific">Bacillus methanolicus (strain MGA3 / ATCC 53907)</name>
    <dbReference type="NCBI Taxonomy" id="796606"/>
    <lineage>
        <taxon>Bacteria</taxon>
        <taxon>Bacillati</taxon>
        <taxon>Bacillota</taxon>
        <taxon>Bacilli</taxon>
        <taxon>Bacillales</taxon>
        <taxon>Bacillaceae</taxon>
        <taxon>Bacillus</taxon>
    </lineage>
</organism>
<evidence type="ECO:0000313" key="2">
    <source>
        <dbReference type="Proteomes" id="UP000027602"/>
    </source>
</evidence>
<sequence>MKEERKESLNLAYRYYETEDYKRKDQLSSGLAETHEQVNDAYIEGEIRQTNNGANGQDLPD</sequence>
<dbReference type="RefSeq" id="WP_004434036.1">
    <property type="nucleotide sequence ID" value="NZ_ADWW01000002.1"/>
</dbReference>
<protein>
    <recommendedName>
        <fullName evidence="3">DUF4025 domain-containing protein</fullName>
    </recommendedName>
</protein>
<dbReference type="InterPro" id="IPR025100">
    <property type="entry name" value="DUF4025"/>
</dbReference>
<evidence type="ECO:0008006" key="3">
    <source>
        <dbReference type="Google" id="ProtNLM"/>
    </source>
</evidence>
<gene>
    <name evidence="1" type="ORF">BMMGA3_08255</name>
</gene>
<dbReference type="OrthoDB" id="2476089at2"/>
<dbReference type="EMBL" id="CP007739">
    <property type="protein sequence ID" value="AIE60057.1"/>
    <property type="molecule type" value="Genomic_DNA"/>
</dbReference>
<dbReference type="Proteomes" id="UP000027602">
    <property type="component" value="Chromosome"/>
</dbReference>
<proteinExistence type="predicted"/>
<dbReference type="AlphaFoldDB" id="I3E8G5"/>
<dbReference type="Pfam" id="PF13217">
    <property type="entry name" value="DUF4025"/>
    <property type="match status" value="1"/>
</dbReference>
<dbReference type="KEGG" id="bmet:BMMGA3_08255"/>
<evidence type="ECO:0000313" key="1">
    <source>
        <dbReference type="EMBL" id="AIE60057.1"/>
    </source>
</evidence>